<evidence type="ECO:0000259" key="4">
    <source>
        <dbReference type="Pfam" id="PF08263"/>
    </source>
</evidence>
<feature type="chain" id="PRO_5035839926" evidence="3">
    <location>
        <begin position="25"/>
        <end position="112"/>
    </location>
</feature>
<dbReference type="Gramene" id="OE9A056377T1">
    <property type="protein sequence ID" value="OE9A056377C1"/>
    <property type="gene ID" value="OE9A056377"/>
</dbReference>
<reference evidence="5 6" key="1">
    <citation type="submission" date="2019-12" db="EMBL/GenBank/DDBJ databases">
        <authorList>
            <person name="Alioto T."/>
            <person name="Alioto T."/>
            <person name="Gomez Garrido J."/>
        </authorList>
    </citation>
    <scope>NUCLEOTIDE SEQUENCE [LARGE SCALE GENOMIC DNA]</scope>
</reference>
<dbReference type="EMBL" id="CACTIH010005630">
    <property type="protein sequence ID" value="CAA2999350.1"/>
    <property type="molecule type" value="Genomic_DNA"/>
</dbReference>
<keyword evidence="2" id="KW-0677">Repeat</keyword>
<keyword evidence="1" id="KW-0433">Leucine-rich repeat</keyword>
<keyword evidence="5" id="KW-0418">Kinase</keyword>
<feature type="domain" description="Leucine-rich repeat-containing N-terminal plant-type" evidence="4">
    <location>
        <begin position="27"/>
        <end position="61"/>
    </location>
</feature>
<name>A0A8S0T1N7_OLEEU</name>
<proteinExistence type="predicted"/>
<organism evidence="5 6">
    <name type="scientific">Olea europaea subsp. europaea</name>
    <dbReference type="NCBI Taxonomy" id="158383"/>
    <lineage>
        <taxon>Eukaryota</taxon>
        <taxon>Viridiplantae</taxon>
        <taxon>Streptophyta</taxon>
        <taxon>Embryophyta</taxon>
        <taxon>Tracheophyta</taxon>
        <taxon>Spermatophyta</taxon>
        <taxon>Magnoliopsida</taxon>
        <taxon>eudicotyledons</taxon>
        <taxon>Gunneridae</taxon>
        <taxon>Pentapetalae</taxon>
        <taxon>asterids</taxon>
        <taxon>lamiids</taxon>
        <taxon>Lamiales</taxon>
        <taxon>Oleaceae</taxon>
        <taxon>Oleeae</taxon>
        <taxon>Olea</taxon>
    </lineage>
</organism>
<dbReference type="GO" id="GO:0016301">
    <property type="term" value="F:kinase activity"/>
    <property type="evidence" value="ECO:0007669"/>
    <property type="project" value="UniProtKB-KW"/>
</dbReference>
<evidence type="ECO:0000256" key="3">
    <source>
        <dbReference type="SAM" id="SignalP"/>
    </source>
</evidence>
<dbReference type="Pfam" id="PF08263">
    <property type="entry name" value="LRRNT_2"/>
    <property type="match status" value="1"/>
</dbReference>
<protein>
    <submittedName>
        <fullName evidence="5">LRR receptor-like serine threonine- kinase FEI 2</fullName>
    </submittedName>
</protein>
<evidence type="ECO:0000313" key="6">
    <source>
        <dbReference type="Proteomes" id="UP000594638"/>
    </source>
</evidence>
<accession>A0A8S0T1N7</accession>
<evidence type="ECO:0000256" key="1">
    <source>
        <dbReference type="ARBA" id="ARBA00022614"/>
    </source>
</evidence>
<keyword evidence="5" id="KW-0808">Transferase</keyword>
<feature type="signal peptide" evidence="3">
    <location>
        <begin position="1"/>
        <end position="24"/>
    </location>
</feature>
<keyword evidence="6" id="KW-1185">Reference proteome</keyword>
<keyword evidence="5" id="KW-0675">Receptor</keyword>
<keyword evidence="3" id="KW-0732">Signal</keyword>
<comment type="caution">
    <text evidence="5">The sequence shown here is derived from an EMBL/GenBank/DDBJ whole genome shotgun (WGS) entry which is preliminary data.</text>
</comment>
<gene>
    <name evidence="5" type="ORF">OLEA9_A056377</name>
</gene>
<sequence length="112" mass="12132">MEMGMGVWILLFSVVTLISKLSLALTPDGVALLELKSSLNDSKNLLSNWIYSDASPCHWTGLIKVAKNTCGDYVAQEARALMLKGVEELAEALNATIGSVILLLCTSNQFEE</sequence>
<dbReference type="Gene3D" id="3.80.10.10">
    <property type="entry name" value="Ribonuclease Inhibitor"/>
    <property type="match status" value="1"/>
</dbReference>
<dbReference type="InterPro" id="IPR032675">
    <property type="entry name" value="LRR_dom_sf"/>
</dbReference>
<dbReference type="InterPro" id="IPR013210">
    <property type="entry name" value="LRR_N_plant-typ"/>
</dbReference>
<dbReference type="Proteomes" id="UP000594638">
    <property type="component" value="Unassembled WGS sequence"/>
</dbReference>
<dbReference type="AlphaFoldDB" id="A0A8S0T1N7"/>
<evidence type="ECO:0000256" key="2">
    <source>
        <dbReference type="ARBA" id="ARBA00022737"/>
    </source>
</evidence>
<evidence type="ECO:0000313" key="5">
    <source>
        <dbReference type="EMBL" id="CAA2999350.1"/>
    </source>
</evidence>